<reference evidence="2" key="2">
    <citation type="submission" date="2015-01" db="EMBL/GenBank/DDBJ databases">
        <title>Evolutionary Origins and Diversification of the Mycorrhizal Mutualists.</title>
        <authorList>
            <consortium name="DOE Joint Genome Institute"/>
            <consortium name="Mycorrhizal Genomics Consortium"/>
            <person name="Kohler A."/>
            <person name="Kuo A."/>
            <person name="Nagy L.G."/>
            <person name="Floudas D."/>
            <person name="Copeland A."/>
            <person name="Barry K.W."/>
            <person name="Cichocki N."/>
            <person name="Veneault-Fourrey C."/>
            <person name="LaButti K."/>
            <person name="Lindquist E.A."/>
            <person name="Lipzen A."/>
            <person name="Lundell T."/>
            <person name="Morin E."/>
            <person name="Murat C."/>
            <person name="Riley R."/>
            <person name="Ohm R."/>
            <person name="Sun H."/>
            <person name="Tunlid A."/>
            <person name="Henrissat B."/>
            <person name="Grigoriev I.V."/>
            <person name="Hibbett D.S."/>
            <person name="Martin F."/>
        </authorList>
    </citation>
    <scope>NUCLEOTIDE SEQUENCE [LARGE SCALE GENOMIC DNA]</scope>
    <source>
        <strain evidence="2">LaAM-08-1</strain>
    </source>
</reference>
<dbReference type="HOGENOM" id="CLU_2512965_0_0_1"/>
<keyword evidence="2" id="KW-1185">Reference proteome</keyword>
<evidence type="ECO:0000313" key="2">
    <source>
        <dbReference type="Proteomes" id="UP000054477"/>
    </source>
</evidence>
<gene>
    <name evidence="1" type="ORF">K443DRAFT_682419</name>
</gene>
<proteinExistence type="predicted"/>
<protein>
    <submittedName>
        <fullName evidence="1">Uncharacterized protein</fullName>
    </submittedName>
</protein>
<dbReference type="AlphaFoldDB" id="A0A0C9X4M4"/>
<evidence type="ECO:0000313" key="1">
    <source>
        <dbReference type="EMBL" id="KIJ96258.1"/>
    </source>
</evidence>
<dbReference type="Proteomes" id="UP000054477">
    <property type="component" value="Unassembled WGS sequence"/>
</dbReference>
<accession>A0A0C9X4M4</accession>
<dbReference type="EMBL" id="KN838727">
    <property type="protein sequence ID" value="KIJ96258.1"/>
    <property type="molecule type" value="Genomic_DNA"/>
</dbReference>
<sequence length="85" mass="9555">MSDKSSWRVLTIATRLTNVGPIRSSLAHPPDVGISLAWQTLPRRVPVLKFLLLPIVECILDAYMRPLAISVFPLFSDVSSFLEYQ</sequence>
<name>A0A0C9X4M4_9AGAR</name>
<reference evidence="1 2" key="1">
    <citation type="submission" date="2014-04" db="EMBL/GenBank/DDBJ databases">
        <authorList>
            <consortium name="DOE Joint Genome Institute"/>
            <person name="Kuo A."/>
            <person name="Kohler A."/>
            <person name="Nagy L.G."/>
            <person name="Floudas D."/>
            <person name="Copeland A."/>
            <person name="Barry K.W."/>
            <person name="Cichocki N."/>
            <person name="Veneault-Fourrey C."/>
            <person name="LaButti K."/>
            <person name="Lindquist E.A."/>
            <person name="Lipzen A."/>
            <person name="Lundell T."/>
            <person name="Morin E."/>
            <person name="Murat C."/>
            <person name="Sun H."/>
            <person name="Tunlid A."/>
            <person name="Henrissat B."/>
            <person name="Grigoriev I.V."/>
            <person name="Hibbett D.S."/>
            <person name="Martin F."/>
            <person name="Nordberg H.P."/>
            <person name="Cantor M.N."/>
            <person name="Hua S.X."/>
        </authorList>
    </citation>
    <scope>NUCLEOTIDE SEQUENCE [LARGE SCALE GENOMIC DNA]</scope>
    <source>
        <strain evidence="1 2">LaAM-08-1</strain>
    </source>
</reference>
<organism evidence="1 2">
    <name type="scientific">Laccaria amethystina LaAM-08-1</name>
    <dbReference type="NCBI Taxonomy" id="1095629"/>
    <lineage>
        <taxon>Eukaryota</taxon>
        <taxon>Fungi</taxon>
        <taxon>Dikarya</taxon>
        <taxon>Basidiomycota</taxon>
        <taxon>Agaricomycotina</taxon>
        <taxon>Agaricomycetes</taxon>
        <taxon>Agaricomycetidae</taxon>
        <taxon>Agaricales</taxon>
        <taxon>Agaricineae</taxon>
        <taxon>Hydnangiaceae</taxon>
        <taxon>Laccaria</taxon>
    </lineage>
</organism>